<dbReference type="EMBL" id="LAZR01006486">
    <property type="protein sequence ID" value="KKM91798.1"/>
    <property type="molecule type" value="Genomic_DNA"/>
</dbReference>
<evidence type="ECO:0000313" key="1">
    <source>
        <dbReference type="EMBL" id="KKM91798.1"/>
    </source>
</evidence>
<reference evidence="1" key="1">
    <citation type="journal article" date="2015" name="Nature">
        <title>Complex archaea that bridge the gap between prokaryotes and eukaryotes.</title>
        <authorList>
            <person name="Spang A."/>
            <person name="Saw J.H."/>
            <person name="Jorgensen S.L."/>
            <person name="Zaremba-Niedzwiedzka K."/>
            <person name="Martijn J."/>
            <person name="Lind A.E."/>
            <person name="van Eijk R."/>
            <person name="Schleper C."/>
            <person name="Guy L."/>
            <person name="Ettema T.J."/>
        </authorList>
    </citation>
    <scope>NUCLEOTIDE SEQUENCE</scope>
</reference>
<comment type="caution">
    <text evidence="1">The sequence shown here is derived from an EMBL/GenBank/DDBJ whole genome shotgun (WGS) entry which is preliminary data.</text>
</comment>
<accession>A0A0F9LE90</accession>
<gene>
    <name evidence="1" type="ORF">LCGC14_1224890</name>
</gene>
<protein>
    <submittedName>
        <fullName evidence="1">Uncharacterized protein</fullName>
    </submittedName>
</protein>
<name>A0A0F9LE90_9ZZZZ</name>
<organism evidence="1">
    <name type="scientific">marine sediment metagenome</name>
    <dbReference type="NCBI Taxonomy" id="412755"/>
    <lineage>
        <taxon>unclassified sequences</taxon>
        <taxon>metagenomes</taxon>
        <taxon>ecological metagenomes</taxon>
    </lineage>
</organism>
<proteinExistence type="predicted"/>
<sequence length="185" mass="21873">MDNLTYGPEKEVEIQQLDDPHDPVYCFNNNEKTYSQKLINTVLDLQHNFHTAICKICNVSDRSAFHLNKLNSHFHIFIDKFIHECVVEKNKRLARPEKMAKQLVFDMNYPEETRLEMFSLVCKQKYDEVQEVALQYDTKYRKRPNQGKQGPSDPLSINTDQHINWNKVVENNNQNIFEKTGKIQI</sequence>
<dbReference type="AlphaFoldDB" id="A0A0F9LE90"/>